<protein>
    <submittedName>
        <fullName evidence="1">Uncharacterized protein</fullName>
    </submittedName>
</protein>
<comment type="caution">
    <text evidence="1">The sequence shown here is derived from an EMBL/GenBank/DDBJ whole genome shotgun (WGS) entry which is preliminary data.</text>
</comment>
<keyword evidence="2" id="KW-1185">Reference proteome</keyword>
<organism evidence="1 2">
    <name type="scientific">Necator americanus</name>
    <name type="common">Human hookworm</name>
    <dbReference type="NCBI Taxonomy" id="51031"/>
    <lineage>
        <taxon>Eukaryota</taxon>
        <taxon>Metazoa</taxon>
        <taxon>Ecdysozoa</taxon>
        <taxon>Nematoda</taxon>
        <taxon>Chromadorea</taxon>
        <taxon>Rhabditida</taxon>
        <taxon>Rhabditina</taxon>
        <taxon>Rhabditomorpha</taxon>
        <taxon>Strongyloidea</taxon>
        <taxon>Ancylostomatidae</taxon>
        <taxon>Bunostominae</taxon>
        <taxon>Necator</taxon>
    </lineage>
</organism>
<name>A0ABR1E512_NECAM</name>
<evidence type="ECO:0000313" key="1">
    <source>
        <dbReference type="EMBL" id="KAK6757779.1"/>
    </source>
</evidence>
<evidence type="ECO:0000313" key="2">
    <source>
        <dbReference type="Proteomes" id="UP001303046"/>
    </source>
</evidence>
<accession>A0ABR1E512</accession>
<gene>
    <name evidence="1" type="primary">Necator_chrV.g20331</name>
    <name evidence="1" type="ORF">RB195_015539</name>
</gene>
<proteinExistence type="predicted"/>
<dbReference type="Proteomes" id="UP001303046">
    <property type="component" value="Unassembled WGS sequence"/>
</dbReference>
<sequence length="115" mass="13412">MTALRNPKGTVTASRRGMEKNIYDFYSNPFDRYVHLPPYHLREDGQVIPEVLPSEIRYAIMSVRNRTEPGPDRIRPEHLKNPPVLINILARLFTGYLSECKVPKQWKTSKTVLLY</sequence>
<dbReference type="EMBL" id="JAVFWL010000005">
    <property type="protein sequence ID" value="KAK6757779.1"/>
    <property type="molecule type" value="Genomic_DNA"/>
</dbReference>
<reference evidence="1 2" key="1">
    <citation type="submission" date="2023-08" db="EMBL/GenBank/DDBJ databases">
        <title>A Necator americanus chromosomal reference genome.</title>
        <authorList>
            <person name="Ilik V."/>
            <person name="Petrzelkova K.J."/>
            <person name="Pardy F."/>
            <person name="Fuh T."/>
            <person name="Niatou-Singa F.S."/>
            <person name="Gouil Q."/>
            <person name="Baker L."/>
            <person name="Ritchie M.E."/>
            <person name="Jex A.R."/>
            <person name="Gazzola D."/>
            <person name="Li H."/>
            <person name="Toshio Fujiwara R."/>
            <person name="Zhan B."/>
            <person name="Aroian R.V."/>
            <person name="Pafco B."/>
            <person name="Schwarz E.M."/>
        </authorList>
    </citation>
    <scope>NUCLEOTIDE SEQUENCE [LARGE SCALE GENOMIC DNA]</scope>
    <source>
        <strain evidence="1 2">Aroian</strain>
        <tissue evidence="1">Whole animal</tissue>
    </source>
</reference>